<organism evidence="1 2">
    <name type="scientific">Rhizobium leguminosarum</name>
    <dbReference type="NCBI Taxonomy" id="384"/>
    <lineage>
        <taxon>Bacteria</taxon>
        <taxon>Pseudomonadati</taxon>
        <taxon>Pseudomonadota</taxon>
        <taxon>Alphaproteobacteria</taxon>
        <taxon>Hyphomicrobiales</taxon>
        <taxon>Rhizobiaceae</taxon>
        <taxon>Rhizobium/Agrobacterium group</taxon>
        <taxon>Rhizobium</taxon>
    </lineage>
</organism>
<dbReference type="Proteomes" id="UP000517187">
    <property type="component" value="Unassembled WGS sequence"/>
</dbReference>
<comment type="caution">
    <text evidence="1">The sequence shown here is derived from an EMBL/GenBank/DDBJ whole genome shotgun (WGS) entry which is preliminary data.</text>
</comment>
<name>A0A7X0DXK2_RHILE</name>
<proteinExistence type="predicted"/>
<protein>
    <submittedName>
        <fullName evidence="1">Uncharacterized protein</fullName>
    </submittedName>
</protein>
<evidence type="ECO:0000313" key="2">
    <source>
        <dbReference type="Proteomes" id="UP000517187"/>
    </source>
</evidence>
<dbReference type="EMBL" id="JACIIJ010000016">
    <property type="protein sequence ID" value="MBB6224457.1"/>
    <property type="molecule type" value="Genomic_DNA"/>
</dbReference>
<sequence length="39" mass="4564">MKATPHLRHIGTFSHVAQNCSAALRDMRENEDLMRKERI</sequence>
<accession>A0A7X0DXK2</accession>
<evidence type="ECO:0000313" key="1">
    <source>
        <dbReference type="EMBL" id="MBB6224457.1"/>
    </source>
</evidence>
<gene>
    <name evidence="1" type="ORF">GGE66_005472</name>
</gene>
<dbReference type="AlphaFoldDB" id="A0A7X0DXK2"/>
<reference evidence="1 2" key="1">
    <citation type="submission" date="2020-08" db="EMBL/GenBank/DDBJ databases">
        <title>Genomic Encyclopedia of Type Strains, Phase IV (KMG-V): Genome sequencing to study the core and pangenomes of soil and plant-associated prokaryotes.</title>
        <authorList>
            <person name="Whitman W."/>
        </authorList>
    </citation>
    <scope>NUCLEOTIDE SEQUENCE [LARGE SCALE GENOMIC DNA]</scope>
    <source>
        <strain evidence="1 2">SEMIA 4011</strain>
    </source>
</reference>